<dbReference type="AlphaFoldDB" id="A0A1E7EJK1"/>
<dbReference type="InParanoid" id="A0A1E7EJK1"/>
<proteinExistence type="predicted"/>
<dbReference type="EMBL" id="KV784429">
    <property type="protein sequence ID" value="OEU06079.1"/>
    <property type="molecule type" value="Genomic_DNA"/>
</dbReference>
<sequence>MGSKSHKTHQASLIPLKKNLLYKQVEDFVLDKTTRVEGSIFIFRVVLEQRQTFANQVPTTKNT</sequence>
<evidence type="ECO:0000313" key="1">
    <source>
        <dbReference type="EMBL" id="OEU06079.1"/>
    </source>
</evidence>
<gene>
    <name evidence="1" type="ORF">FRACYDRAFT_278840</name>
</gene>
<accession>A0A1E7EJK1</accession>
<dbReference type="Proteomes" id="UP000095751">
    <property type="component" value="Unassembled WGS sequence"/>
</dbReference>
<protein>
    <submittedName>
        <fullName evidence="1">Uncharacterized protein</fullName>
    </submittedName>
</protein>
<evidence type="ECO:0000313" key="2">
    <source>
        <dbReference type="Proteomes" id="UP000095751"/>
    </source>
</evidence>
<reference evidence="1 2" key="1">
    <citation type="submission" date="2016-09" db="EMBL/GenBank/DDBJ databases">
        <title>Extensive genetic diversity and differential bi-allelic expression allows diatom success in the polar Southern Ocean.</title>
        <authorList>
            <consortium name="DOE Joint Genome Institute"/>
            <person name="Mock T."/>
            <person name="Otillar R.P."/>
            <person name="Strauss J."/>
            <person name="Dupont C."/>
            <person name="Frickenhaus S."/>
            <person name="Maumus F."/>
            <person name="Mcmullan M."/>
            <person name="Sanges R."/>
            <person name="Schmutz J."/>
            <person name="Toseland A."/>
            <person name="Valas R."/>
            <person name="Veluchamy A."/>
            <person name="Ward B.J."/>
            <person name="Allen A."/>
            <person name="Barry K."/>
            <person name="Falciatore A."/>
            <person name="Ferrante M."/>
            <person name="Fortunato A.E."/>
            <person name="Gloeckner G."/>
            <person name="Gruber A."/>
            <person name="Hipkin R."/>
            <person name="Janech M."/>
            <person name="Kroth P."/>
            <person name="Leese F."/>
            <person name="Lindquist E."/>
            <person name="Lyon B.R."/>
            <person name="Martin J."/>
            <person name="Mayer C."/>
            <person name="Parker M."/>
            <person name="Quesneville H."/>
            <person name="Raymond J."/>
            <person name="Uhlig C."/>
            <person name="Valentin K.U."/>
            <person name="Worden A.Z."/>
            <person name="Armbrust E.V."/>
            <person name="Bowler C."/>
            <person name="Green B."/>
            <person name="Moulton V."/>
            <person name="Van Oosterhout C."/>
            <person name="Grigoriev I."/>
        </authorList>
    </citation>
    <scope>NUCLEOTIDE SEQUENCE [LARGE SCALE GENOMIC DNA]</scope>
    <source>
        <strain evidence="1 2">CCMP1102</strain>
    </source>
</reference>
<organism evidence="1 2">
    <name type="scientific">Fragilariopsis cylindrus CCMP1102</name>
    <dbReference type="NCBI Taxonomy" id="635003"/>
    <lineage>
        <taxon>Eukaryota</taxon>
        <taxon>Sar</taxon>
        <taxon>Stramenopiles</taxon>
        <taxon>Ochrophyta</taxon>
        <taxon>Bacillariophyta</taxon>
        <taxon>Bacillariophyceae</taxon>
        <taxon>Bacillariophycidae</taxon>
        <taxon>Bacillariales</taxon>
        <taxon>Bacillariaceae</taxon>
        <taxon>Fragilariopsis</taxon>
    </lineage>
</organism>
<keyword evidence="2" id="KW-1185">Reference proteome</keyword>
<dbReference type="KEGG" id="fcy:FRACYDRAFT_278840"/>
<name>A0A1E7EJK1_9STRA</name>